<accession>A0AAN6ITS2</accession>
<evidence type="ECO:0000256" key="7">
    <source>
        <dbReference type="ARBA" id="ARBA00023180"/>
    </source>
</evidence>
<dbReference type="PANTHER" id="PTHR15944">
    <property type="entry name" value="FARNESYLCYSTEINE LYASE"/>
    <property type="match status" value="1"/>
</dbReference>
<evidence type="ECO:0000256" key="3">
    <source>
        <dbReference type="ARBA" id="ARBA00022630"/>
    </source>
</evidence>
<keyword evidence="4 8" id="KW-0732">Signal</keyword>
<evidence type="ECO:0000256" key="8">
    <source>
        <dbReference type="SAM" id="SignalP"/>
    </source>
</evidence>
<dbReference type="Pfam" id="PF07156">
    <property type="entry name" value="Prenylcys_lyase"/>
    <property type="match status" value="2"/>
</dbReference>
<comment type="cofactor">
    <cofactor evidence="1">
        <name>FAD</name>
        <dbReference type="ChEBI" id="CHEBI:57692"/>
    </cofactor>
</comment>
<reference evidence="10" key="1">
    <citation type="submission" date="2023-01" db="EMBL/GenBank/DDBJ databases">
        <title>Exophiala dermititidis isolated from Cystic Fibrosis Patient.</title>
        <authorList>
            <person name="Kurbessoian T."/>
            <person name="Crocker A."/>
            <person name="Murante D."/>
            <person name="Hogan D.A."/>
            <person name="Stajich J.E."/>
        </authorList>
    </citation>
    <scope>NUCLEOTIDE SEQUENCE</scope>
    <source>
        <strain evidence="10">Ex8</strain>
    </source>
</reference>
<dbReference type="InterPro" id="IPR036188">
    <property type="entry name" value="FAD/NAD-bd_sf"/>
</dbReference>
<evidence type="ECO:0000259" key="9">
    <source>
        <dbReference type="Pfam" id="PF07156"/>
    </source>
</evidence>
<feature type="domain" description="Prenylcysteine lyase" evidence="9">
    <location>
        <begin position="590"/>
        <end position="624"/>
    </location>
</feature>
<evidence type="ECO:0000256" key="1">
    <source>
        <dbReference type="ARBA" id="ARBA00001974"/>
    </source>
</evidence>
<keyword evidence="3" id="KW-0285">Flavoprotein</keyword>
<dbReference type="InterPro" id="IPR010795">
    <property type="entry name" value="Prenylcys_lyase"/>
</dbReference>
<evidence type="ECO:0000256" key="5">
    <source>
        <dbReference type="ARBA" id="ARBA00022827"/>
    </source>
</evidence>
<dbReference type="EMBL" id="JAJGCB010000028">
    <property type="protein sequence ID" value="KAJ8987106.1"/>
    <property type="molecule type" value="Genomic_DNA"/>
</dbReference>
<feature type="signal peptide" evidence="8">
    <location>
        <begin position="1"/>
        <end position="26"/>
    </location>
</feature>
<name>A0AAN6ITS2_EXODE</name>
<evidence type="ECO:0000256" key="6">
    <source>
        <dbReference type="ARBA" id="ARBA00023002"/>
    </source>
</evidence>
<comment type="caution">
    <text evidence="10">The sequence shown here is derived from an EMBL/GenBank/DDBJ whole genome shotgun (WGS) entry which is preliminary data.</text>
</comment>
<organism evidence="10 11">
    <name type="scientific">Exophiala dermatitidis</name>
    <name type="common">Black yeast-like fungus</name>
    <name type="synonym">Wangiella dermatitidis</name>
    <dbReference type="NCBI Taxonomy" id="5970"/>
    <lineage>
        <taxon>Eukaryota</taxon>
        <taxon>Fungi</taxon>
        <taxon>Dikarya</taxon>
        <taxon>Ascomycota</taxon>
        <taxon>Pezizomycotina</taxon>
        <taxon>Eurotiomycetes</taxon>
        <taxon>Chaetothyriomycetidae</taxon>
        <taxon>Chaetothyriales</taxon>
        <taxon>Herpotrichiellaceae</taxon>
        <taxon>Exophiala</taxon>
    </lineage>
</organism>
<proteinExistence type="inferred from homology"/>
<gene>
    <name evidence="10" type="ORF">HRR80_008849</name>
</gene>
<dbReference type="SUPFAM" id="SSF51905">
    <property type="entry name" value="FAD/NAD(P)-binding domain"/>
    <property type="match status" value="1"/>
</dbReference>
<dbReference type="PANTHER" id="PTHR15944:SF0">
    <property type="entry name" value="PRENYLCYSTEINE LYASE DOMAIN-CONTAINING PROTEIN"/>
    <property type="match status" value="1"/>
</dbReference>
<keyword evidence="7" id="KW-0325">Glycoprotein</keyword>
<protein>
    <recommendedName>
        <fullName evidence="9">Prenylcysteine lyase domain-containing protein</fullName>
    </recommendedName>
</protein>
<dbReference type="AlphaFoldDB" id="A0AAN6ITS2"/>
<evidence type="ECO:0000313" key="11">
    <source>
        <dbReference type="Proteomes" id="UP001161757"/>
    </source>
</evidence>
<dbReference type="GO" id="GO:0001735">
    <property type="term" value="F:prenylcysteine oxidase activity"/>
    <property type="evidence" value="ECO:0007669"/>
    <property type="project" value="InterPro"/>
</dbReference>
<dbReference type="InterPro" id="IPR017046">
    <property type="entry name" value="Prenylcysteine_Oxase1"/>
</dbReference>
<keyword evidence="5" id="KW-0274">FAD</keyword>
<dbReference type="GO" id="GO:0030328">
    <property type="term" value="P:prenylcysteine catabolic process"/>
    <property type="evidence" value="ECO:0007669"/>
    <property type="project" value="InterPro"/>
</dbReference>
<sequence>MLGGSVPSRAILLLLLFLAHVVTTAADQSQARLHDDSGSQARTHRAAIIGAGPGGSAASYYLDRFSSQSDSEVALDITVFEANRRIGGRTTTVDALDDPRYPTELGASIFVKINHILYNATRDFGLAPCTKVYDAEPESKYELGIWDGRQFVFRTAAEGDDGGDNNKGSSSSWRGWWDVAKLLWKYGLSPIRTRRATNAALGTFLKFYDQPLFPFQSLQEAVDQTGLDDYTVVSGREVLRHAGVSDLFSREIVQASTRVNYASNLGGIHGLETLVCMAIEGAMAIEGGNWQIFHEMVKRSASRVLLNTTVTDIVLNPHTETYRVRTDNPDIDAQFNAEEYDSVILAAPYQFADISFTPPLVDPPAKVDYVSLYVTLLTSPHRLSPSFFGLESQADVPASVLTTLPEDLNDVLGSRRGVDAVGPSGFWSISTLRVLHPDTDGVFFGPTATALKNGSSEVDSEPPISESQPQYLYKIFSPAPLTGSFVSSLLGIPYKSRSDSPSSQDLNDDPVGALPKEHITWLHEKHWHSYPYEIPRHTFDNFTLHMSEPEPFAAQNMANKSAAAHRDTVIVDDQTTTCAEQCYGKTCPDSGIYYLSSMESFISTMETSALAGMNVARLLVDTLERCRENEVFALHMHMLYP</sequence>
<dbReference type="Proteomes" id="UP001161757">
    <property type="component" value="Unassembled WGS sequence"/>
</dbReference>
<dbReference type="Pfam" id="PF13450">
    <property type="entry name" value="NAD_binding_8"/>
    <property type="match status" value="1"/>
</dbReference>
<evidence type="ECO:0000256" key="4">
    <source>
        <dbReference type="ARBA" id="ARBA00022729"/>
    </source>
</evidence>
<evidence type="ECO:0000256" key="2">
    <source>
        <dbReference type="ARBA" id="ARBA00009967"/>
    </source>
</evidence>
<dbReference type="Gene3D" id="3.50.50.60">
    <property type="entry name" value="FAD/NAD(P)-binding domain"/>
    <property type="match status" value="1"/>
</dbReference>
<comment type="similarity">
    <text evidence="2">Belongs to the prenylcysteine oxidase family.</text>
</comment>
<keyword evidence="6" id="KW-0560">Oxidoreductase</keyword>
<feature type="chain" id="PRO_5042819430" description="Prenylcysteine lyase domain-containing protein" evidence="8">
    <location>
        <begin position="27"/>
        <end position="641"/>
    </location>
</feature>
<dbReference type="GO" id="GO:0030327">
    <property type="term" value="P:prenylated protein catabolic process"/>
    <property type="evidence" value="ECO:0007669"/>
    <property type="project" value="TreeGrafter"/>
</dbReference>
<evidence type="ECO:0000313" key="10">
    <source>
        <dbReference type="EMBL" id="KAJ8987106.1"/>
    </source>
</evidence>
<feature type="domain" description="Prenylcysteine lyase" evidence="9">
    <location>
        <begin position="172"/>
        <end position="545"/>
    </location>
</feature>